<sequence>MQVIQNRRRFLVSLSAGAAAGLLGAPQSLHAESPLETTRIRLAKIPSICVAPQYVAEELLRVEGFTEIAYVVTGAGAAQASAVANGEIDFTLNFVTNLIVALDSGARITLLAPQYVAEELIIARGTDWRLFSELKRELKT</sequence>
<reference evidence="3" key="1">
    <citation type="journal article" date="2020" name="Mol. Plant Microbe">
        <title>Rhizobial microsymbionts of the narrowly endemic Oxytropis species growing in Kamchatka are characterized by significant genetic diversity and possess a set of genes that are associated with T3SS and T6SS secretion systems and can affect the development of symbiosis.</title>
        <authorList>
            <person name="Safronova V."/>
            <person name="Guro P."/>
            <person name="Sazanova A."/>
            <person name="Kuznetsova I."/>
            <person name="Belimov A."/>
            <person name="Yakubov V."/>
            <person name="Chirak E."/>
            <person name="Afonin A."/>
            <person name="Gogolev Y."/>
            <person name="Andronov E."/>
            <person name="Tikhonovich I."/>
        </authorList>
    </citation>
    <scope>NUCLEOTIDE SEQUENCE [LARGE SCALE GENOMIC DNA]</scope>
    <source>
        <strain evidence="3">RCAM0610</strain>
    </source>
</reference>
<dbReference type="SUPFAM" id="SSF53850">
    <property type="entry name" value="Periplasmic binding protein-like II"/>
    <property type="match status" value="1"/>
</dbReference>
<evidence type="ECO:0000313" key="3">
    <source>
        <dbReference type="Proteomes" id="UP000515518"/>
    </source>
</evidence>
<evidence type="ECO:0000256" key="1">
    <source>
        <dbReference type="SAM" id="SignalP"/>
    </source>
</evidence>
<dbReference type="InterPro" id="IPR019546">
    <property type="entry name" value="TAT_signal_bac_arc"/>
</dbReference>
<dbReference type="AlphaFoldDB" id="A0A7G6RHJ9"/>
<dbReference type="NCBIfam" id="TIGR01409">
    <property type="entry name" value="TAT_signal_seq"/>
    <property type="match status" value="1"/>
</dbReference>
<dbReference type="InterPro" id="IPR006311">
    <property type="entry name" value="TAT_signal"/>
</dbReference>
<proteinExistence type="predicted"/>
<accession>A0A7G6RHJ9</accession>
<dbReference type="PROSITE" id="PS51318">
    <property type="entry name" value="TAT"/>
    <property type="match status" value="1"/>
</dbReference>
<protein>
    <submittedName>
        <fullName evidence="2">Twin-arginine translocation signal domain-containing protein</fullName>
    </submittedName>
</protein>
<gene>
    <name evidence="2" type="ORF">HB770_02645</name>
</gene>
<feature type="chain" id="PRO_5028869620" evidence="1">
    <location>
        <begin position="32"/>
        <end position="140"/>
    </location>
</feature>
<dbReference type="Proteomes" id="UP000515518">
    <property type="component" value="Chromosome"/>
</dbReference>
<evidence type="ECO:0000313" key="2">
    <source>
        <dbReference type="EMBL" id="QND41731.1"/>
    </source>
</evidence>
<name>A0A7G6RHJ9_RHILV</name>
<keyword evidence="1" id="KW-0732">Signal</keyword>
<dbReference type="EMBL" id="CP050549">
    <property type="protein sequence ID" value="QND41731.1"/>
    <property type="molecule type" value="Genomic_DNA"/>
</dbReference>
<feature type="signal peptide" evidence="1">
    <location>
        <begin position="1"/>
        <end position="31"/>
    </location>
</feature>
<dbReference type="Gene3D" id="3.40.190.10">
    <property type="entry name" value="Periplasmic binding protein-like II"/>
    <property type="match status" value="1"/>
</dbReference>
<organism evidence="2 3">
    <name type="scientific">Rhizobium leguminosarum bv. viciae</name>
    <dbReference type="NCBI Taxonomy" id="387"/>
    <lineage>
        <taxon>Bacteria</taxon>
        <taxon>Pseudomonadati</taxon>
        <taxon>Pseudomonadota</taxon>
        <taxon>Alphaproteobacteria</taxon>
        <taxon>Hyphomicrobiales</taxon>
        <taxon>Rhizobiaceae</taxon>
        <taxon>Rhizobium/Agrobacterium group</taxon>
        <taxon>Rhizobium</taxon>
    </lineage>
</organism>